<dbReference type="EMBL" id="CP003742">
    <property type="protein sequence ID" value="AGI71324.1"/>
    <property type="molecule type" value="Genomic_DNA"/>
</dbReference>
<dbReference type="HOGENOM" id="CLU_1853160_0_0_5"/>
<feature type="transmembrane region" description="Helical" evidence="2">
    <location>
        <begin position="109"/>
        <end position="126"/>
    </location>
</feature>
<dbReference type="AlphaFoldDB" id="M9RFD6"/>
<feature type="compositionally biased region" description="Basic and acidic residues" evidence="1">
    <location>
        <begin position="32"/>
        <end position="70"/>
    </location>
</feature>
<evidence type="ECO:0000256" key="1">
    <source>
        <dbReference type="SAM" id="MobiDB-lite"/>
    </source>
</evidence>
<gene>
    <name evidence="3" type="ORF">OA238_c11430</name>
</gene>
<sequence length="138" mass="16102">MACPKCGQFNYVDGICLNNNCKFPQMKSNNEIQRERQRSQEERRRRDERHRDEDLDRKEEQKRQKDEQRRARGKSKTNTRTDDWLDGLILLSGAAGIGYLGYMTNPEEPLMAVIWGGFGLAVAHGLRKLIRTLIYIAF</sequence>
<dbReference type="KEGG" id="oar:OA238_c11430"/>
<keyword evidence="4" id="KW-1185">Reference proteome</keyword>
<proteinExistence type="predicted"/>
<reference evidence="3 4" key="1">
    <citation type="journal article" date="2013" name="PLoS ONE">
        <title>Poles Apart: Arctic and Antarctic Octadecabacter strains Share High Genome Plasticity and a New Type of Xanthorhodopsin.</title>
        <authorList>
            <person name="Vollmers J."/>
            <person name="Voget S."/>
            <person name="Dietrich S."/>
            <person name="Gollnow K."/>
            <person name="Smits M."/>
            <person name="Meyer K."/>
            <person name="Brinkhoff T."/>
            <person name="Simon M."/>
            <person name="Daniel R."/>
        </authorList>
    </citation>
    <scope>NUCLEOTIDE SEQUENCE [LARGE SCALE GENOMIC DNA]</scope>
    <source>
        <strain evidence="3 4">238</strain>
    </source>
</reference>
<evidence type="ECO:0000313" key="3">
    <source>
        <dbReference type="EMBL" id="AGI71324.1"/>
    </source>
</evidence>
<accession>M9RFD6</accession>
<keyword evidence="2" id="KW-0812">Transmembrane</keyword>
<feature type="region of interest" description="Disordered" evidence="1">
    <location>
        <begin position="27"/>
        <end position="80"/>
    </location>
</feature>
<dbReference type="STRING" id="391616.OA238_c11430"/>
<dbReference type="Proteomes" id="UP000004688">
    <property type="component" value="Chromosome"/>
</dbReference>
<evidence type="ECO:0000313" key="4">
    <source>
        <dbReference type="Proteomes" id="UP000004688"/>
    </source>
</evidence>
<keyword evidence="2" id="KW-0472">Membrane</keyword>
<name>M9RFD6_9RHOB</name>
<protein>
    <submittedName>
        <fullName evidence="3">Uncharacterized protein</fullName>
    </submittedName>
</protein>
<evidence type="ECO:0000256" key="2">
    <source>
        <dbReference type="SAM" id="Phobius"/>
    </source>
</evidence>
<keyword evidence="2" id="KW-1133">Transmembrane helix</keyword>
<feature type="transmembrane region" description="Helical" evidence="2">
    <location>
        <begin position="84"/>
        <end position="103"/>
    </location>
</feature>
<organism evidence="3 4">
    <name type="scientific">Octadecabacter arcticus 238</name>
    <dbReference type="NCBI Taxonomy" id="391616"/>
    <lineage>
        <taxon>Bacteria</taxon>
        <taxon>Pseudomonadati</taxon>
        <taxon>Pseudomonadota</taxon>
        <taxon>Alphaproteobacteria</taxon>
        <taxon>Rhodobacterales</taxon>
        <taxon>Roseobacteraceae</taxon>
        <taxon>Octadecabacter</taxon>
    </lineage>
</organism>